<gene>
    <name evidence="2" type="ORF">ACJMK2_020946</name>
</gene>
<evidence type="ECO:0000256" key="1">
    <source>
        <dbReference type="SAM" id="MobiDB-lite"/>
    </source>
</evidence>
<feature type="compositionally biased region" description="Polar residues" evidence="1">
    <location>
        <begin position="280"/>
        <end position="301"/>
    </location>
</feature>
<feature type="compositionally biased region" description="Polar residues" evidence="1">
    <location>
        <begin position="422"/>
        <end position="433"/>
    </location>
</feature>
<dbReference type="PANTHER" id="PTHR22774">
    <property type="entry name" value="CHOREIN N-TERMINAL DOMAIN-CONTAINING PROTEIN"/>
    <property type="match status" value="1"/>
</dbReference>
<feature type="compositionally biased region" description="Low complexity" evidence="1">
    <location>
        <begin position="440"/>
        <end position="450"/>
    </location>
</feature>
<feature type="compositionally biased region" description="Basic and acidic residues" evidence="1">
    <location>
        <begin position="1471"/>
        <end position="1491"/>
    </location>
</feature>
<sequence length="1635" mass="182550">MASILKNQILKHLSKFTKNLSPDKINLSTLKGEGELVNLELDEVILMDLLDLPTWMKLNKAYCNKLSIKVQWTKIKSQPLCLYLDEVVLEIETCDNPRKANSPAQAASYRTGGKYGLVDKVIDGIYVHINAVTVNLRSKKFNASLQLSRVKVHSTNPTWGQATDLRQSRIRDPERNEILLFKEIDWQTTRIEANAKDDDAVITTPLRLIANQSKIRITMKKRLSDCSIISSRIILLLDDLLWVLTNTQLKAAILYANSLEEMIKKSTEQSKKLAAEKLQKQGQMGVQQSTDPQQRVRSQSMNAGASTGTNTSATSKIFVKYDVPTTSYHVITSRIDLHLCDDAVPGTNSSPKHNQKIDGGAMQVTLCRLTLDFYPFHPAGGERKQWYRYSDNQGSRNYWVQQLFKSFGENARRVRNACGLNSPLQSPDHSASQKFPAHAPGSSSSQNLNNPQPPPRPAASPTVPSKPLPGAYQSGSRNQSIASKLLESCMVIRVEEFTIYRISTADNKRNAPKKFLCSDKKQLHLPADMSVIHIEYTDYFFTEGIDTPVPHANLYVLVNPINLTVDYLTLLWANCFSLSLTQFMKAADVQQTTEHIDIKVEALMPRIVISEERVESQPERPESLQIQFSRITATNTCVEDSTTLASLRSVLEDYKHADLFTSVQFPNDGNNMSSIPKHFYMYACSEVNPYVHKYTKSLCNGIVPEKYLKSGTQEAVHKLFHTNTLKLDRQFDIWHIKVDQLWLEFLGVPTSRARPVPFVESFPLVIWIAGPALNEGQKSSGVPGMSMVQEAKISQDVADKRISSHWTQGHVTETKMSHLKHGRANSFESVIKGDDYCAKRPERETLKEERQSKRLLREFYKLDEIDDDEGKLSHTSHQNSSIKGDKETSPSSTPDSSHIPGNGNFSATQSKGDNVQCVMCQIADFNIVAKIGSKVRVQLNHYQYLFLLRMIESLTKFQTELNADAENLAGSSLGKTICIPLVIPDFEFATVCPVIAELLPCSQRHLVPSDPCSPLTEDSENNGYDESGELLGTESDPGRNACHNANMTEDQVLTITTTADGSKMELSDDINLAHSSLIKSQSDSTIVYHTMRDGVEDPVTLQIQASVLQESIHSADKISSASSEGHMQDILTSHPHSVASDSGLSSSSSHVNGHQRSRSNSKVSVTKATDQMRKSFASAVTNLSNVADKIKNKLEFDDTSSQSDDLDTMSLRTDQSDDDVDFELLILDESEMPAFGHSGAKTQLDTTSSCGTDGLDDLSSIYADSTSASKGKEMVSVVVFRLTDIEFLMQGTGLDTFIRVQAKALLSAEPGNVVYEEFYEKFSTPTGFIIDEKPSTESFPIKFKLILGPAAGNESHDGSELGFMGIRVKDFSLGLKMSSITNLSIFGEDEKLVDTIPMHVDVTNLTVHLEEDRPPVNVTSPGPVPVNLKIHELSICRNKDGVLHLLGGSFPPFTHEDRLLSIIPDNGQPTESREEKTKKQQASFEEKHKINERDEDIKSLPVSVQQKLESLCQENELLKGLLEDMEHRLHEQEVKTNDKTQTQQISEAQQQENKQLKEKVENFVSNSSSLVSGENMLLQEKEELEKVNQILYSRVACLEDEVEGLKQEKESLMSTLKFLQEELNASEQRHEYHNS</sequence>
<feature type="compositionally biased region" description="Polar residues" evidence="1">
    <location>
        <begin position="873"/>
        <end position="882"/>
    </location>
</feature>
<evidence type="ECO:0000313" key="3">
    <source>
        <dbReference type="Proteomes" id="UP001634394"/>
    </source>
</evidence>
<feature type="compositionally biased region" description="Low complexity" evidence="1">
    <location>
        <begin position="1137"/>
        <end position="1149"/>
    </location>
</feature>
<comment type="caution">
    <text evidence="2">The sequence shown here is derived from an EMBL/GenBank/DDBJ whole genome shotgun (WGS) entry which is preliminary data.</text>
</comment>
<name>A0ABD3U2Y9_SINWO</name>
<organism evidence="2 3">
    <name type="scientific">Sinanodonta woodiana</name>
    <name type="common">Chinese pond mussel</name>
    <name type="synonym">Anodonta woodiana</name>
    <dbReference type="NCBI Taxonomy" id="1069815"/>
    <lineage>
        <taxon>Eukaryota</taxon>
        <taxon>Metazoa</taxon>
        <taxon>Spiralia</taxon>
        <taxon>Lophotrochozoa</taxon>
        <taxon>Mollusca</taxon>
        <taxon>Bivalvia</taxon>
        <taxon>Autobranchia</taxon>
        <taxon>Heteroconchia</taxon>
        <taxon>Palaeoheterodonta</taxon>
        <taxon>Unionida</taxon>
        <taxon>Unionoidea</taxon>
        <taxon>Unionidae</taxon>
        <taxon>Unioninae</taxon>
        <taxon>Sinanodonta</taxon>
    </lineage>
</organism>
<proteinExistence type="predicted"/>
<dbReference type="Proteomes" id="UP001634394">
    <property type="component" value="Unassembled WGS sequence"/>
</dbReference>
<feature type="region of interest" description="Disordered" evidence="1">
    <location>
        <begin position="419"/>
        <end position="476"/>
    </location>
</feature>
<dbReference type="Pfam" id="PF24917">
    <property type="entry name" value="BLTP3A_B"/>
    <property type="match status" value="1"/>
</dbReference>
<feature type="region of interest" description="Disordered" evidence="1">
    <location>
        <begin position="869"/>
        <end position="906"/>
    </location>
</feature>
<dbReference type="PANTHER" id="PTHR22774:SF11">
    <property type="entry name" value="CHOREIN N-TERMINAL DOMAIN-CONTAINING PROTEIN"/>
    <property type="match status" value="1"/>
</dbReference>
<feature type="region of interest" description="Disordered" evidence="1">
    <location>
        <begin position="1010"/>
        <end position="1036"/>
    </location>
</feature>
<feature type="region of interest" description="Disordered" evidence="1">
    <location>
        <begin position="1532"/>
        <end position="1552"/>
    </location>
</feature>
<feature type="region of interest" description="Disordered" evidence="1">
    <location>
        <begin position="274"/>
        <end position="310"/>
    </location>
</feature>
<reference evidence="2 3" key="1">
    <citation type="submission" date="2024-11" db="EMBL/GenBank/DDBJ databases">
        <title>Chromosome-level genome assembly of the freshwater bivalve Anodonta woodiana.</title>
        <authorList>
            <person name="Chen X."/>
        </authorList>
    </citation>
    <scope>NUCLEOTIDE SEQUENCE [LARGE SCALE GENOMIC DNA]</scope>
    <source>
        <strain evidence="2">MN2024</strain>
        <tissue evidence="2">Gills</tissue>
    </source>
</reference>
<accession>A0ABD3U2Y9</accession>
<dbReference type="EMBL" id="JBJQND010000017">
    <property type="protein sequence ID" value="KAL3842978.1"/>
    <property type="molecule type" value="Genomic_DNA"/>
</dbReference>
<evidence type="ECO:0000313" key="2">
    <source>
        <dbReference type="EMBL" id="KAL3842978.1"/>
    </source>
</evidence>
<protein>
    <recommendedName>
        <fullName evidence="4">UHRF1-binding protein 1-like</fullName>
    </recommendedName>
</protein>
<feature type="compositionally biased region" description="Low complexity" evidence="1">
    <location>
        <begin position="1539"/>
        <end position="1552"/>
    </location>
</feature>
<feature type="region of interest" description="Disordered" evidence="1">
    <location>
        <begin position="1463"/>
        <end position="1491"/>
    </location>
</feature>
<dbReference type="InterPro" id="IPR026728">
    <property type="entry name" value="BLTP3A/B"/>
</dbReference>
<keyword evidence="3" id="KW-1185">Reference proteome</keyword>
<evidence type="ECO:0008006" key="4">
    <source>
        <dbReference type="Google" id="ProtNLM"/>
    </source>
</evidence>
<feature type="region of interest" description="Disordered" evidence="1">
    <location>
        <begin position="1134"/>
        <end position="1168"/>
    </location>
</feature>